<dbReference type="InterPro" id="IPR052972">
    <property type="entry name" value="Sacsin_chaperone_reg"/>
</dbReference>
<keyword evidence="1" id="KW-0520">NAD</keyword>
<dbReference type="NCBIfam" id="NF047352">
    <property type="entry name" value="P_loop_sacsin"/>
    <property type="match status" value="1"/>
</dbReference>
<dbReference type="SUPFAM" id="SSF55874">
    <property type="entry name" value="ATPase domain of HSP90 chaperone/DNA topoisomerase II/histidine kinase"/>
    <property type="match status" value="1"/>
</dbReference>
<evidence type="ECO:0000313" key="5">
    <source>
        <dbReference type="Proteomes" id="UP001165289"/>
    </source>
</evidence>
<dbReference type="Pfam" id="PF00644">
    <property type="entry name" value="PARP"/>
    <property type="match status" value="1"/>
</dbReference>
<keyword evidence="5" id="KW-1185">Reference proteome</keyword>
<dbReference type="Gene3D" id="3.90.228.10">
    <property type="match status" value="1"/>
</dbReference>
<comment type="caution">
    <text evidence="4">The sequence shown here is derived from an EMBL/GenBank/DDBJ whole genome shotgun (WGS) entry which is preliminary data.</text>
</comment>
<dbReference type="PROSITE" id="PS51059">
    <property type="entry name" value="PARP_CATALYTIC"/>
    <property type="match status" value="1"/>
</dbReference>
<dbReference type="GO" id="GO:0003950">
    <property type="term" value="F:NAD+ poly-ADP-ribosyltransferase activity"/>
    <property type="evidence" value="ECO:0007669"/>
    <property type="project" value="UniProtKB-UniRule"/>
</dbReference>
<feature type="region of interest" description="Disordered" evidence="2">
    <location>
        <begin position="2671"/>
        <end position="2691"/>
    </location>
</feature>
<feature type="domain" description="PARP catalytic" evidence="3">
    <location>
        <begin position="2525"/>
        <end position="2722"/>
    </location>
</feature>
<evidence type="ECO:0000256" key="1">
    <source>
        <dbReference type="RuleBase" id="RU362114"/>
    </source>
</evidence>
<dbReference type="EC" id="2.4.2.-" evidence="1"/>
<name>A0AAV7KIJ0_9METZ</name>
<dbReference type="InterPro" id="IPR058210">
    <property type="entry name" value="SACS/Nov_dom"/>
</dbReference>
<dbReference type="SUPFAM" id="SSF81593">
    <property type="entry name" value="Nucleotidyltransferase substrate binding subunit/domain"/>
    <property type="match status" value="1"/>
</dbReference>
<dbReference type="Pfam" id="PF25794">
    <property type="entry name" value="SACS"/>
    <property type="match status" value="1"/>
</dbReference>
<dbReference type="InterPro" id="IPR012317">
    <property type="entry name" value="Poly(ADP-ribose)pol_cat_dom"/>
</dbReference>
<proteinExistence type="predicted"/>
<dbReference type="Proteomes" id="UP001165289">
    <property type="component" value="Unassembled WGS sequence"/>
</dbReference>
<keyword evidence="1" id="KW-0328">Glycosyltransferase</keyword>
<keyword evidence="1" id="KW-0808">Transferase</keyword>
<dbReference type="EMBL" id="JAKMXF010000022">
    <property type="protein sequence ID" value="KAI6660974.1"/>
    <property type="molecule type" value="Genomic_DNA"/>
</dbReference>
<reference evidence="4 5" key="1">
    <citation type="journal article" date="2023" name="BMC Biol.">
        <title>The compact genome of the sponge Oopsacas minuta (Hexactinellida) is lacking key metazoan core genes.</title>
        <authorList>
            <person name="Santini S."/>
            <person name="Schenkelaars Q."/>
            <person name="Jourda C."/>
            <person name="Duchesne M."/>
            <person name="Belahbib H."/>
            <person name="Rocher C."/>
            <person name="Selva M."/>
            <person name="Riesgo A."/>
            <person name="Vervoort M."/>
            <person name="Leys S.P."/>
            <person name="Kodjabachian L."/>
            <person name="Le Bivic A."/>
            <person name="Borchiellini C."/>
            <person name="Claverie J.M."/>
            <person name="Renard E."/>
        </authorList>
    </citation>
    <scope>NUCLEOTIDE SEQUENCE [LARGE SCALE GENOMIC DNA]</scope>
    <source>
        <strain evidence="4">SPO-2</strain>
    </source>
</reference>
<evidence type="ECO:0000313" key="4">
    <source>
        <dbReference type="EMBL" id="KAI6660974.1"/>
    </source>
</evidence>
<dbReference type="InterPro" id="IPR036890">
    <property type="entry name" value="HATPase_C_sf"/>
</dbReference>
<dbReference type="SUPFAM" id="SSF56399">
    <property type="entry name" value="ADP-ribosylation"/>
    <property type="match status" value="1"/>
</dbReference>
<organism evidence="4 5">
    <name type="scientific">Oopsacas minuta</name>
    <dbReference type="NCBI Taxonomy" id="111878"/>
    <lineage>
        <taxon>Eukaryota</taxon>
        <taxon>Metazoa</taxon>
        <taxon>Porifera</taxon>
        <taxon>Hexactinellida</taxon>
        <taxon>Hexasterophora</taxon>
        <taxon>Lyssacinosida</taxon>
        <taxon>Leucopsacidae</taxon>
        <taxon>Oopsacas</taxon>
    </lineage>
</organism>
<dbReference type="GO" id="GO:0030544">
    <property type="term" value="F:Hsp70 protein binding"/>
    <property type="evidence" value="ECO:0007669"/>
    <property type="project" value="TreeGrafter"/>
</dbReference>
<accession>A0AAV7KIJ0</accession>
<gene>
    <name evidence="4" type="ORF">LOD99_13697</name>
</gene>
<dbReference type="PANTHER" id="PTHR15600:SF42">
    <property type="entry name" value="SACSIN"/>
    <property type="match status" value="1"/>
</dbReference>
<dbReference type="PANTHER" id="PTHR15600">
    <property type="entry name" value="SACSIN"/>
    <property type="match status" value="1"/>
</dbReference>
<protein>
    <recommendedName>
        <fullName evidence="1">Poly [ADP-ribose] polymerase</fullName>
        <shortName evidence="1">PARP</shortName>
        <ecNumber evidence="1">2.4.2.-</ecNumber>
    </recommendedName>
</protein>
<sequence>MLFLQNIVCIEIYERTTDRIKLLQTVTKKNDCKTTHFIQNNLEYFHNYLQLVDRPNTIITSSDTISIISKSEAEHSKQDFLISYASGTLACFDVLQRFKTSSVDVTFLPLCGVAIPLQYLEHIPDIPICGLYTFLPLPIKSPLFLNINGYFSLSDSRKNLCDAITSQSNYTNYQDLPTEWNFALINDALPNALICALNSLPKINSTNFYNNYLSLWTNTTSTELLWKSFPLNLAKRIMQSPACIFSCAQSPTIWVAFRDVSFLFLELSLKTNAPFIQCIYELFIKKGIRLANASHSFFSTDLYKAFSELAPQKIFDLERIIKTVISPDLHNLSLSQIIIIMKAIIPLCIYPHKEWLFNWLSQTECIPCGLDSVNFKLNFPCKVVCPNTIISKLYYAKEMRQPVPELRQMFTFNDPNNADSIVLQRLGVISQTLPECEIIERCGITGNLEIGLAMEHSLILIEYLSRENSEVFNSVYPKIRSIRFIPTYTDEITRVLSSQVHPFAAPIECYSFYDRHLVTPFCTSACSEVKETAEVLKLFHNPSFDTVFQVLTTLIAQPDKIRDIKIDDKIIAIYRYISSSDPEYLPQIITDGKQWIWEPEMRSFYASDQVILSPYLMGVPKNKYLVSFPYRDMLMDKHFETYLNNVGIKNRIDDETIIDCFERIYNDYGEQPVDANLIAFILKLIDSIQNFGYCSEKVFLLSQLDILHRPRELYVNYKSHLCSFLNDECYSKYIVKLQIHPSRAFQLGTRSCEELFCTDDSEFGLSEEITDRIKGLIREMPIESVFKELIQNAEDAKATEMVFILDDQDYSTHTNTLVENNFNYPNLKDLHSYPSLNVYNNKGFSEGDIKGIQNLSVGGKTNDRNTIGKFGQGFNSVYHITNAPTFVSTLLEKKEISFCCFDPFLKYTNCKFQQQNLKRGLRRNIPFNNTNKFSDQLFPFKYENFNNNNTVNESLTNIRKNKEYTMFRFPLDIQKPETNTSILGTAYENVRISYSLENLETELLKVIESYPDILLFLTHLCSLKVLRIDKNRNVKLLSSLNVKPRKPILTELPCWFPLKHSPFLKIQEKENKSLQSDKRKWLIYSIPDIPIAEYVVEDPSLTEYSHYYSNEKLSGYGSVAVRISNLNNRSNYSNLFTFLPVGLLADFPVHINAALILDSSRQSVHDRKIDWEIRWHSSIIKLILVPLYTMLLLDLRDPRTVINDVSTNKKRYFDWYYSLFPCTEPKNIFLSEIKKTLYDFLVNVNPEILLADNLLVSETRIWYNLKGTNCGIFKPSSFFKLPSTDIDRDFYHQIISNHELRESEISKSLIIIKFPLTFAPLRLLHLFKSNELNPIKLLRYLNNNPKCVFRENAASNNLESMVLTFPQLLTFLEYILTDSKDYPSTHKIPLRIDLNTNLCDFDPQNPSFIPTFSSLLPHCAEHFISSDYNCEVIQKLLYIGYVRDLDSDYLAKHLEIESSSKCLIFWEYILFNKIDQNGLTQFKNHLLLPVYDRDDDHFIYYPISKLEFLLTSALEQNDKILFSALNKLGCPLLGLELFKSSYLSSSNTFNLDTFLTEIEKLLNPIAISTSRSSHIILGSIECSTLSSADLEPTESSLLLTLFSTLQPCKLSNNQLRIFSTLKIFKSINSKCFSLKEFNICFVNDHRIPIGTELFDLLHERHKLIVFQPTCSIVLQNFCLKLGKDFLDLSRLFIEYIFKYLSTLPFVEQNSLVSFIAGKLAENEVDYLPYLIDNLKQISFILNADGLLCTVNEFYCGNLPFVNTFLANYSLPEDWRGENLKPLFLKLGLQTSVSLDKLLFVANEFSLKKFESEKLKIFLVEFARILQNLNNFETNEIAIIQQISKLKFLPVWRYAKITDRQIQESSTLAKFSEAQLYENQHCCCCASWVHTYSLNLPDSSYEILNIQKTPPPDVVKQHLHLITTHILQQYSPPTQIPNCYGEYFRSSYEYFQHLLDSCDISLVEFYDVRCILWERQLFYPVNMLFTTTEGIKPFIIQLPSELSHLFSKFFECIGVKQAADYTHYSYVLKKIHRTLSQRNENLAGSSYEVQINIVFALFIKTLRSSNINEIRLDLDSTLVLTRNPKPKLLPCSEVVYADNQALLSRVTKKNIEINILKTLEPDGSNSCVPPDCLKLKRLSKVISENIDPIVNSYKITNTGLADYLEKKFNDPLFYRLLRRLFYHLTKKDLNNMRFKGFTIQDLLNNLKVESVKQIDININDKRYDRQYKLENACGCYICTNTNNNIFLLSDHHTMRDCIFKDIAFYLNTYLEEIFSEVLAHLEICIQLIDYCKIMEKLSEFNIDLDPWDLPGEIIKTDDQINTHPHSNFSNNYHGHMSYGTPFQPPRPEGISIGEPDPSAAKLSINVSQCNLLAAKHLITPIPPTNLTFPALSCFLSFEALINIFHALLHFVGSRNRLTTERNLRVYFNLISQVLPEDISKEIHMLTCSLMDYDFDTRYPSASLIPCLCNYIPQQLYSLNQAEDAIVIVNQIIILVTNTFPDLRKMLAPQNHQMFTCSTATSSPQLITRLPCIDMCQGIRQVALETDSSEFAAITRRFHQSMPYAGVITITKIINPDSWKMFEANIKQELPRFPNICLTIRLLFHGSSKTDPNIIIKDSTGFNMKFADRGLWGHGIYFAFSSSYAHRYCFNIAKERHCIFAASVLIGNSKQLPQNRSLTGPPPMPNGRDNYHSVQGTRDGELIHVVYKNSMAYPNYLITYATHT</sequence>
<evidence type="ECO:0000256" key="2">
    <source>
        <dbReference type="SAM" id="MobiDB-lite"/>
    </source>
</evidence>
<evidence type="ECO:0000259" key="3">
    <source>
        <dbReference type="PROSITE" id="PS51059"/>
    </source>
</evidence>